<organism evidence="1 2">
    <name type="scientific">Corchorus capsularis</name>
    <name type="common">Jute</name>
    <dbReference type="NCBI Taxonomy" id="210143"/>
    <lineage>
        <taxon>Eukaryota</taxon>
        <taxon>Viridiplantae</taxon>
        <taxon>Streptophyta</taxon>
        <taxon>Embryophyta</taxon>
        <taxon>Tracheophyta</taxon>
        <taxon>Spermatophyta</taxon>
        <taxon>Magnoliopsida</taxon>
        <taxon>eudicotyledons</taxon>
        <taxon>Gunneridae</taxon>
        <taxon>Pentapetalae</taxon>
        <taxon>rosids</taxon>
        <taxon>malvids</taxon>
        <taxon>Malvales</taxon>
        <taxon>Malvaceae</taxon>
        <taxon>Grewioideae</taxon>
        <taxon>Apeibeae</taxon>
        <taxon>Corchorus</taxon>
    </lineage>
</organism>
<evidence type="ECO:0000313" key="2">
    <source>
        <dbReference type="Proteomes" id="UP000188268"/>
    </source>
</evidence>
<accession>A0A1R3GC73</accession>
<dbReference type="EMBL" id="AWWV01014582">
    <property type="protein sequence ID" value="OMO55698.1"/>
    <property type="molecule type" value="Genomic_DNA"/>
</dbReference>
<dbReference type="AlphaFoldDB" id="A0A1R3GC73"/>
<dbReference type="Gramene" id="OMO55698">
    <property type="protein sequence ID" value="OMO55698"/>
    <property type="gene ID" value="CCACVL1_27076"/>
</dbReference>
<sequence>RIETKLASGKALGHRNSRLKKIVPVCINKTS</sequence>
<gene>
    <name evidence="1" type="ORF">CCACVL1_27076</name>
</gene>
<dbReference type="Proteomes" id="UP000188268">
    <property type="component" value="Unassembled WGS sequence"/>
</dbReference>
<name>A0A1R3GC73_COCAP</name>
<feature type="non-terminal residue" evidence="1">
    <location>
        <position position="1"/>
    </location>
</feature>
<proteinExistence type="predicted"/>
<evidence type="ECO:0000313" key="1">
    <source>
        <dbReference type="EMBL" id="OMO55698.1"/>
    </source>
</evidence>
<keyword evidence="2" id="KW-1185">Reference proteome</keyword>
<comment type="caution">
    <text evidence="1">The sequence shown here is derived from an EMBL/GenBank/DDBJ whole genome shotgun (WGS) entry which is preliminary data.</text>
</comment>
<protein>
    <submittedName>
        <fullName evidence="1">Uncharacterized protein</fullName>
    </submittedName>
</protein>
<reference evidence="1 2" key="1">
    <citation type="submission" date="2013-09" db="EMBL/GenBank/DDBJ databases">
        <title>Corchorus capsularis genome sequencing.</title>
        <authorList>
            <person name="Alam M."/>
            <person name="Haque M.S."/>
            <person name="Islam M.S."/>
            <person name="Emdad E.M."/>
            <person name="Islam M.M."/>
            <person name="Ahmed B."/>
            <person name="Halim A."/>
            <person name="Hossen Q.M.M."/>
            <person name="Hossain M.Z."/>
            <person name="Ahmed R."/>
            <person name="Khan M.M."/>
            <person name="Islam R."/>
            <person name="Rashid M.M."/>
            <person name="Khan S.A."/>
            <person name="Rahman M.S."/>
            <person name="Alam M."/>
        </authorList>
    </citation>
    <scope>NUCLEOTIDE SEQUENCE [LARGE SCALE GENOMIC DNA]</scope>
    <source>
        <strain evidence="2">cv. CVL-1</strain>
        <tissue evidence="1">Whole seedling</tissue>
    </source>
</reference>